<reference evidence="1 2" key="1">
    <citation type="submission" date="2020-12" db="EMBL/GenBank/DDBJ databases">
        <title>Complete genome sequence of Erwinia phage pEa_SNUABM_5.</title>
        <authorList>
            <person name="Kim S.G."/>
            <person name="Lee S.B."/>
            <person name="Kwon J."/>
            <person name="Park S.C."/>
        </authorList>
    </citation>
    <scope>NUCLEOTIDE SEQUENCE [LARGE SCALE GENOMIC DNA]</scope>
</reference>
<dbReference type="Proteomes" id="UP000596123">
    <property type="component" value="Segment"/>
</dbReference>
<organism evidence="1 2">
    <name type="scientific">Erwinia phage pEa_SNUABM_5</name>
    <dbReference type="NCBI Taxonomy" id="2797313"/>
    <lineage>
        <taxon>Viruses</taxon>
        <taxon>Duplodnaviria</taxon>
        <taxon>Heunggongvirae</taxon>
        <taxon>Uroviricota</taxon>
        <taxon>Caudoviricetes</taxon>
        <taxon>Rivsvirus</taxon>
        <taxon>Rivsvirus SNUABM5</taxon>
    </lineage>
</organism>
<accession>A0A7T8EPF1</accession>
<gene>
    <name evidence="1" type="ORF">pEaSNUABM5_00103</name>
</gene>
<sequence length="68" mass="7493">MPAYARLAFKDPSTDKWVANLATGGTKVRYQAADGSVRWARMTINNTMVKNPEYNGSNGQPEWTSLTG</sequence>
<evidence type="ECO:0000313" key="1">
    <source>
        <dbReference type="EMBL" id="QQO90245.1"/>
    </source>
</evidence>
<keyword evidence="2" id="KW-1185">Reference proteome</keyword>
<protein>
    <submittedName>
        <fullName evidence="1">Uncharacterized protein</fullName>
    </submittedName>
</protein>
<evidence type="ECO:0000313" key="2">
    <source>
        <dbReference type="Proteomes" id="UP000596123"/>
    </source>
</evidence>
<proteinExistence type="predicted"/>
<dbReference type="EMBL" id="MW366843">
    <property type="protein sequence ID" value="QQO90245.1"/>
    <property type="molecule type" value="Genomic_DNA"/>
</dbReference>
<name>A0A7T8EPF1_9CAUD</name>